<accession>A0A8H7STU7</accession>
<name>A0A8H7STU7_9FUNG</name>
<organism evidence="1 2">
    <name type="scientific">Thamnidium elegans</name>
    <dbReference type="NCBI Taxonomy" id="101142"/>
    <lineage>
        <taxon>Eukaryota</taxon>
        <taxon>Fungi</taxon>
        <taxon>Fungi incertae sedis</taxon>
        <taxon>Mucoromycota</taxon>
        <taxon>Mucoromycotina</taxon>
        <taxon>Mucoromycetes</taxon>
        <taxon>Mucorales</taxon>
        <taxon>Mucorineae</taxon>
        <taxon>Mucoraceae</taxon>
        <taxon>Thamnidium</taxon>
    </lineage>
</organism>
<keyword evidence="2" id="KW-1185">Reference proteome</keyword>
<reference evidence="1" key="1">
    <citation type="submission" date="2021-01" db="EMBL/GenBank/DDBJ databases">
        <title>Metabolic potential, ecology and presence of endohyphal bacteria is reflected in genomic diversity of Mucoromycotina.</title>
        <authorList>
            <person name="Muszewska A."/>
            <person name="Okrasinska A."/>
            <person name="Steczkiewicz K."/>
            <person name="Drgas O."/>
            <person name="Orlowska M."/>
            <person name="Perlinska-Lenart U."/>
            <person name="Aleksandrzak-Piekarczyk T."/>
            <person name="Szatraj K."/>
            <person name="Zielenkiewicz U."/>
            <person name="Pilsyk S."/>
            <person name="Malc E."/>
            <person name="Mieczkowski P."/>
            <person name="Kruszewska J.S."/>
            <person name="Biernat P."/>
            <person name="Pawlowska J."/>
        </authorList>
    </citation>
    <scope>NUCLEOTIDE SEQUENCE</scope>
    <source>
        <strain evidence="1">WA0000018081</strain>
    </source>
</reference>
<gene>
    <name evidence="1" type="ORF">INT48_003819</name>
</gene>
<protein>
    <submittedName>
        <fullName evidence="1">Uncharacterized protein</fullName>
    </submittedName>
</protein>
<proteinExistence type="predicted"/>
<comment type="caution">
    <text evidence="1">The sequence shown here is derived from an EMBL/GenBank/DDBJ whole genome shotgun (WGS) entry which is preliminary data.</text>
</comment>
<dbReference type="AlphaFoldDB" id="A0A8H7STU7"/>
<dbReference type="EMBL" id="JAEPRE010000021">
    <property type="protein sequence ID" value="KAG2236200.1"/>
    <property type="molecule type" value="Genomic_DNA"/>
</dbReference>
<sequence>MSGETINTSKRADKKSITVKSSVTGTEWKPEYAPVLKKLVSDVHALVTHTYIFSRYRFTQELGFEKRVQDGGKLSNKVTLYRAVIQKYKDSYLRHSSFTPKKLSNAYQIAAYEATKIQTAYHNAIIIQFGNKLRMAINEMVTLKERISHLTGDMKKKGCSVEEIKLAIKSDITGLVTQLKLAISSEDINQIPKDSIYYNAIANPILKDSKRSKLDKSSIWGKIVNRSNEALKVQGPDKSIKFRGIIITDGVGVSIVKQNFGTSKSNTSGPENNVVKEYFQYIEEIPKEEALATKGKAVLIDPGRRDLLYCMHEDKRFKRASIQECENKLSQCSSSTVNADAYVEYLKVRSQVSPLLEEYYGNEDMQKSKMFRYKGAYKEDTKFRLWNRDLAAVLNFRKNLISLRESARRPEKT</sequence>
<dbReference type="Proteomes" id="UP000613177">
    <property type="component" value="Unassembled WGS sequence"/>
</dbReference>
<evidence type="ECO:0000313" key="1">
    <source>
        <dbReference type="EMBL" id="KAG2236200.1"/>
    </source>
</evidence>
<evidence type="ECO:0000313" key="2">
    <source>
        <dbReference type="Proteomes" id="UP000613177"/>
    </source>
</evidence>